<dbReference type="EMBL" id="JBEDUW010000002">
    <property type="protein sequence ID" value="KAK9944877.1"/>
    <property type="molecule type" value="Genomic_DNA"/>
</dbReference>
<gene>
    <name evidence="3" type="ORF">M0R45_010421</name>
</gene>
<keyword evidence="2" id="KW-0812">Transmembrane</keyword>
<name>A0AAW1Y7P0_RUBAR</name>
<comment type="caution">
    <text evidence="3">The sequence shown here is derived from an EMBL/GenBank/DDBJ whole genome shotgun (WGS) entry which is preliminary data.</text>
</comment>
<dbReference type="Proteomes" id="UP001457282">
    <property type="component" value="Unassembled WGS sequence"/>
</dbReference>
<evidence type="ECO:0000313" key="4">
    <source>
        <dbReference type="Proteomes" id="UP001457282"/>
    </source>
</evidence>
<feature type="transmembrane region" description="Helical" evidence="2">
    <location>
        <begin position="135"/>
        <end position="158"/>
    </location>
</feature>
<accession>A0AAW1Y7P0</accession>
<organism evidence="3 4">
    <name type="scientific">Rubus argutus</name>
    <name type="common">Southern blackberry</name>
    <dbReference type="NCBI Taxonomy" id="59490"/>
    <lineage>
        <taxon>Eukaryota</taxon>
        <taxon>Viridiplantae</taxon>
        <taxon>Streptophyta</taxon>
        <taxon>Embryophyta</taxon>
        <taxon>Tracheophyta</taxon>
        <taxon>Spermatophyta</taxon>
        <taxon>Magnoliopsida</taxon>
        <taxon>eudicotyledons</taxon>
        <taxon>Gunneridae</taxon>
        <taxon>Pentapetalae</taxon>
        <taxon>rosids</taxon>
        <taxon>fabids</taxon>
        <taxon>Rosales</taxon>
        <taxon>Rosaceae</taxon>
        <taxon>Rosoideae</taxon>
        <taxon>Rosoideae incertae sedis</taxon>
        <taxon>Rubus</taxon>
    </lineage>
</organism>
<evidence type="ECO:0000313" key="3">
    <source>
        <dbReference type="EMBL" id="KAK9944877.1"/>
    </source>
</evidence>
<feature type="compositionally biased region" description="Basic and acidic residues" evidence="1">
    <location>
        <begin position="28"/>
        <end position="39"/>
    </location>
</feature>
<keyword evidence="2" id="KW-1133">Transmembrane helix</keyword>
<feature type="region of interest" description="Disordered" evidence="1">
    <location>
        <begin position="1"/>
        <end position="50"/>
    </location>
</feature>
<protein>
    <submittedName>
        <fullName evidence="3">Uncharacterized protein</fullName>
    </submittedName>
</protein>
<proteinExistence type="predicted"/>
<keyword evidence="4" id="KW-1185">Reference proteome</keyword>
<feature type="transmembrane region" description="Helical" evidence="2">
    <location>
        <begin position="100"/>
        <end position="123"/>
    </location>
</feature>
<evidence type="ECO:0000256" key="1">
    <source>
        <dbReference type="SAM" id="MobiDB-lite"/>
    </source>
</evidence>
<feature type="transmembrane region" description="Helical" evidence="2">
    <location>
        <begin position="65"/>
        <end position="88"/>
    </location>
</feature>
<sequence length="176" mass="19155">MSREMKKSSDGGKKALIMNSNPNEEDQDNYKNEADHEAEQQPWTFKPKKGSVIPKKRRNALQQSCFVLLRCGFSSGGASPSTLALGRLLPDGAMGGCRRFGWPLGGGAVIFFLVSRAVATAISRRLGWRVCCSSLLALFLGCDGHGGWLVAGFMGFWWCSEGREQGCGWWSDGSGQ</sequence>
<dbReference type="AlphaFoldDB" id="A0AAW1Y7P0"/>
<evidence type="ECO:0000256" key="2">
    <source>
        <dbReference type="SAM" id="Phobius"/>
    </source>
</evidence>
<keyword evidence="2" id="KW-0472">Membrane</keyword>
<reference evidence="3 4" key="1">
    <citation type="journal article" date="2023" name="G3 (Bethesda)">
        <title>A chromosome-length genome assembly and annotation of blackberry (Rubus argutus, cv. 'Hillquist').</title>
        <authorList>
            <person name="Bruna T."/>
            <person name="Aryal R."/>
            <person name="Dudchenko O."/>
            <person name="Sargent D.J."/>
            <person name="Mead D."/>
            <person name="Buti M."/>
            <person name="Cavallini A."/>
            <person name="Hytonen T."/>
            <person name="Andres J."/>
            <person name="Pham M."/>
            <person name="Weisz D."/>
            <person name="Mascagni F."/>
            <person name="Usai G."/>
            <person name="Natali L."/>
            <person name="Bassil N."/>
            <person name="Fernandez G.E."/>
            <person name="Lomsadze A."/>
            <person name="Armour M."/>
            <person name="Olukolu B."/>
            <person name="Poorten T."/>
            <person name="Britton C."/>
            <person name="Davik J."/>
            <person name="Ashrafi H."/>
            <person name="Aiden E.L."/>
            <person name="Borodovsky M."/>
            <person name="Worthington M."/>
        </authorList>
    </citation>
    <scope>NUCLEOTIDE SEQUENCE [LARGE SCALE GENOMIC DNA]</scope>
    <source>
        <strain evidence="3">PI 553951</strain>
    </source>
</reference>
<feature type="compositionally biased region" description="Basic and acidic residues" evidence="1">
    <location>
        <begin position="1"/>
        <end position="13"/>
    </location>
</feature>